<evidence type="ECO:0000256" key="2">
    <source>
        <dbReference type="SAM" id="MobiDB-lite"/>
    </source>
</evidence>
<dbReference type="PROSITE" id="PS51203">
    <property type="entry name" value="CS"/>
    <property type="match status" value="1"/>
</dbReference>
<dbReference type="Gene3D" id="2.60.40.790">
    <property type="match status" value="1"/>
</dbReference>
<dbReference type="GO" id="GO:0051131">
    <property type="term" value="P:chaperone-mediated protein complex assembly"/>
    <property type="evidence" value="ECO:0007669"/>
    <property type="project" value="TreeGrafter"/>
</dbReference>
<feature type="domain" description="CS" evidence="3">
    <location>
        <begin position="7"/>
        <end position="106"/>
    </location>
</feature>
<dbReference type="InterPro" id="IPR007052">
    <property type="entry name" value="CS_dom"/>
</dbReference>
<dbReference type="InterPro" id="IPR008978">
    <property type="entry name" value="HSP20-like_chaperone"/>
</dbReference>
<dbReference type="AlphaFoldDB" id="G0UVP9"/>
<evidence type="ECO:0000313" key="4">
    <source>
        <dbReference type="EMBL" id="CCC93465.1"/>
    </source>
</evidence>
<dbReference type="GO" id="GO:0051087">
    <property type="term" value="F:protein-folding chaperone binding"/>
    <property type="evidence" value="ECO:0007669"/>
    <property type="project" value="TreeGrafter"/>
</dbReference>
<dbReference type="PANTHER" id="PTHR22932:SF1">
    <property type="entry name" value="CO-CHAPERONE PROTEIN DAF-41"/>
    <property type="match status" value="1"/>
</dbReference>
<dbReference type="GO" id="GO:0051879">
    <property type="term" value="F:Hsp90 protein binding"/>
    <property type="evidence" value="ECO:0007669"/>
    <property type="project" value="InterPro"/>
</dbReference>
<gene>
    <name evidence="4" type="ORF">TCIL3000_10_2240</name>
</gene>
<sequence>MTTHSEAIFPNILWAQRPEFVLLTIPLQDATSVVVEVREGGILHFEAEASGESYRCDVELFREVVSEESRHVTQPRQVDIQLKKKSPSSSCGGDELSLCRSWPRLTREKSKNNRIQVDWSRWQDEDEEDDGGLGMDYNDLMSQMMNQRGLEDSQESDFGDGDGARTDGFRAGKDNVINADGSDSDDYDDLPPLEP</sequence>
<dbReference type="GO" id="GO:0006457">
    <property type="term" value="P:protein folding"/>
    <property type="evidence" value="ECO:0007669"/>
    <property type="project" value="TreeGrafter"/>
</dbReference>
<evidence type="ECO:0000256" key="1">
    <source>
        <dbReference type="ARBA" id="ARBA00025733"/>
    </source>
</evidence>
<proteinExistence type="inferred from homology"/>
<accession>G0UVP9</accession>
<dbReference type="VEuPathDB" id="TriTrypDB:TcIL3000_10_2240"/>
<dbReference type="EMBL" id="HE575323">
    <property type="protein sequence ID" value="CCC93465.1"/>
    <property type="molecule type" value="Genomic_DNA"/>
</dbReference>
<protein>
    <submittedName>
        <fullName evidence="4">Uncharacterized protein TCIL3000_10_2240</fullName>
    </submittedName>
</protein>
<name>G0UVP9_TRYCI</name>
<feature type="region of interest" description="Disordered" evidence="2">
    <location>
        <begin position="149"/>
        <end position="195"/>
    </location>
</feature>
<dbReference type="GO" id="GO:0005634">
    <property type="term" value="C:nucleus"/>
    <property type="evidence" value="ECO:0007669"/>
    <property type="project" value="TreeGrafter"/>
</dbReference>
<comment type="similarity">
    <text evidence="1">Belongs to the p23/wos2 family.</text>
</comment>
<dbReference type="PANTHER" id="PTHR22932">
    <property type="entry name" value="TELOMERASE-BINDING PROTEIN P23 HSP90 CO-CHAPERONE"/>
    <property type="match status" value="1"/>
</dbReference>
<dbReference type="InterPro" id="IPR045250">
    <property type="entry name" value="p23-like"/>
</dbReference>
<dbReference type="CDD" id="cd06465">
    <property type="entry name" value="p23_hB-ind1_like"/>
    <property type="match status" value="1"/>
</dbReference>
<feature type="compositionally biased region" description="Acidic residues" evidence="2">
    <location>
        <begin position="182"/>
        <end position="195"/>
    </location>
</feature>
<dbReference type="SUPFAM" id="SSF49764">
    <property type="entry name" value="HSP20-like chaperones"/>
    <property type="match status" value="1"/>
</dbReference>
<dbReference type="FunFam" id="2.60.40.790:FF:000039">
    <property type="entry name" value="CS domain containing protein"/>
    <property type="match status" value="1"/>
</dbReference>
<dbReference type="Pfam" id="PF04969">
    <property type="entry name" value="CS"/>
    <property type="match status" value="1"/>
</dbReference>
<feature type="compositionally biased region" description="Basic and acidic residues" evidence="2">
    <location>
        <begin position="162"/>
        <end position="173"/>
    </location>
</feature>
<evidence type="ECO:0000259" key="3">
    <source>
        <dbReference type="PROSITE" id="PS51203"/>
    </source>
</evidence>
<organism evidence="4">
    <name type="scientific">Trypanosoma congolense (strain IL3000)</name>
    <dbReference type="NCBI Taxonomy" id="1068625"/>
    <lineage>
        <taxon>Eukaryota</taxon>
        <taxon>Discoba</taxon>
        <taxon>Euglenozoa</taxon>
        <taxon>Kinetoplastea</taxon>
        <taxon>Metakinetoplastina</taxon>
        <taxon>Trypanosomatida</taxon>
        <taxon>Trypanosomatidae</taxon>
        <taxon>Trypanosoma</taxon>
        <taxon>Nannomonas</taxon>
    </lineage>
</organism>
<reference evidence="4" key="1">
    <citation type="journal article" date="2012" name="Proc. Natl. Acad. Sci. U.S.A.">
        <title>Antigenic diversity is generated by distinct evolutionary mechanisms in African trypanosome species.</title>
        <authorList>
            <person name="Jackson A.P."/>
            <person name="Berry A."/>
            <person name="Aslett M."/>
            <person name="Allison H.C."/>
            <person name="Burton P."/>
            <person name="Vavrova-Anderson J."/>
            <person name="Brown R."/>
            <person name="Browne H."/>
            <person name="Corton N."/>
            <person name="Hauser H."/>
            <person name="Gamble J."/>
            <person name="Gilderthorp R."/>
            <person name="Marcello L."/>
            <person name="McQuillan J."/>
            <person name="Otto T.D."/>
            <person name="Quail M.A."/>
            <person name="Sanders M.J."/>
            <person name="van Tonder A."/>
            <person name="Ginger M.L."/>
            <person name="Field M.C."/>
            <person name="Barry J.D."/>
            <person name="Hertz-Fowler C."/>
            <person name="Berriman M."/>
        </authorList>
    </citation>
    <scope>NUCLEOTIDE SEQUENCE</scope>
    <source>
        <strain evidence="4">IL3000</strain>
    </source>
</reference>
<dbReference type="GO" id="GO:0005829">
    <property type="term" value="C:cytosol"/>
    <property type="evidence" value="ECO:0007669"/>
    <property type="project" value="TreeGrafter"/>
</dbReference>